<dbReference type="Pfam" id="PF25789">
    <property type="entry name" value="TPR_NAA35"/>
    <property type="match status" value="1"/>
</dbReference>
<evidence type="ECO:0000256" key="4">
    <source>
        <dbReference type="SAM" id="Coils"/>
    </source>
</evidence>
<dbReference type="PANTHER" id="PTHR21373">
    <property type="entry name" value="GLUCOSE REPRESSIBLE PROTEIN MAK10"/>
    <property type="match status" value="1"/>
</dbReference>
<dbReference type="EMBL" id="GL996524">
    <property type="protein sequence ID" value="EGV63159.1"/>
    <property type="molecule type" value="Genomic_DNA"/>
</dbReference>
<reference evidence="7 8" key="1">
    <citation type="journal article" date="2011" name="Proc. Natl. Acad. Sci. U.S.A.">
        <title>Comparative genomics of xylose-fermenting fungi for enhanced biofuel production.</title>
        <authorList>
            <person name="Wohlbach D.J."/>
            <person name="Kuo A."/>
            <person name="Sato T.K."/>
            <person name="Potts K.M."/>
            <person name="Salamov A.A."/>
            <person name="LaButti K.M."/>
            <person name="Sun H."/>
            <person name="Clum A."/>
            <person name="Pangilinan J.L."/>
            <person name="Lindquist E.A."/>
            <person name="Lucas S."/>
            <person name="Lapidus A."/>
            <person name="Jin M."/>
            <person name="Gunawan C."/>
            <person name="Balan V."/>
            <person name="Dale B.E."/>
            <person name="Jeffries T.W."/>
            <person name="Zinkel R."/>
            <person name="Barry K.W."/>
            <person name="Grigoriev I.V."/>
            <person name="Gasch A.P."/>
        </authorList>
    </citation>
    <scope>NUCLEOTIDE SEQUENCE [LARGE SCALE GENOMIC DNA]</scope>
    <source>
        <strain evidence="8">ATCC 10573 / BCRC 21748 / CBS 615 / JCM 9827 / NBRC 10315 / NRRL Y-1498 / VKM Y-70</strain>
    </source>
</reference>
<evidence type="ECO:0000256" key="2">
    <source>
        <dbReference type="ARBA" id="ARBA00006289"/>
    </source>
</evidence>
<evidence type="ECO:0000259" key="5">
    <source>
        <dbReference type="Pfam" id="PF04112"/>
    </source>
</evidence>
<evidence type="ECO:0000256" key="3">
    <source>
        <dbReference type="ARBA" id="ARBA00022490"/>
    </source>
</evidence>
<keyword evidence="8" id="KW-1185">Reference proteome</keyword>
<dbReference type="HOGENOM" id="CLU_022669_0_0_1"/>
<dbReference type="OrthoDB" id="269405at2759"/>
<keyword evidence="4" id="KW-0175">Coiled coil</keyword>
<dbReference type="InterPro" id="IPR057983">
    <property type="entry name" value="NAA35-like_N"/>
</dbReference>
<dbReference type="AlphaFoldDB" id="G3B582"/>
<dbReference type="PANTHER" id="PTHR21373:SF0">
    <property type="entry name" value="N-ALPHA-ACETYLTRANSFERASE 35, NATC AUXILIARY SUBUNIT"/>
    <property type="match status" value="1"/>
</dbReference>
<gene>
    <name evidence="7" type="ORF">CANTEDRAFT_134993</name>
</gene>
<comment type="subcellular location">
    <subcellularLocation>
        <location evidence="1">Cytoplasm</location>
    </subcellularLocation>
</comment>
<evidence type="ECO:0000256" key="1">
    <source>
        <dbReference type="ARBA" id="ARBA00004496"/>
    </source>
</evidence>
<dbReference type="Proteomes" id="UP000000707">
    <property type="component" value="Unassembled WGS sequence"/>
</dbReference>
<feature type="domain" description="NAA35-like N-terminal" evidence="5">
    <location>
        <begin position="21"/>
        <end position="178"/>
    </location>
</feature>
<dbReference type="Pfam" id="PF04112">
    <property type="entry name" value="Mak10"/>
    <property type="match status" value="1"/>
</dbReference>
<dbReference type="GeneID" id="18249828"/>
<dbReference type="InterPro" id="IPR007244">
    <property type="entry name" value="Naa35_N"/>
</dbReference>
<keyword evidence="3" id="KW-0963">Cytoplasm</keyword>
<dbReference type="KEGG" id="cten:18249828"/>
<name>G3B582_CANTC</name>
<evidence type="ECO:0000313" key="7">
    <source>
        <dbReference type="EMBL" id="EGV63159.1"/>
    </source>
</evidence>
<dbReference type="eggNOG" id="KOG2343">
    <property type="taxonomic scope" value="Eukaryota"/>
</dbReference>
<comment type="similarity">
    <text evidence="2">Belongs to the MAK10 family.</text>
</comment>
<organism evidence="8">
    <name type="scientific">Candida tenuis (strain ATCC 10573 / BCRC 21748 / CBS 615 / JCM 9827 / NBRC 10315 / NRRL Y-1498 / VKM Y-70)</name>
    <name type="common">Yeast</name>
    <name type="synonym">Yamadazyma tenuis</name>
    <dbReference type="NCBI Taxonomy" id="590646"/>
    <lineage>
        <taxon>Eukaryota</taxon>
        <taxon>Fungi</taxon>
        <taxon>Dikarya</taxon>
        <taxon>Ascomycota</taxon>
        <taxon>Saccharomycotina</taxon>
        <taxon>Pichiomycetes</taxon>
        <taxon>Debaryomycetaceae</taxon>
        <taxon>Yamadazyma</taxon>
    </lineage>
</organism>
<feature type="coiled-coil region" evidence="4">
    <location>
        <begin position="532"/>
        <end position="559"/>
    </location>
</feature>
<evidence type="ECO:0000259" key="6">
    <source>
        <dbReference type="Pfam" id="PF25789"/>
    </source>
</evidence>
<dbReference type="InterPro" id="IPR057982">
    <property type="entry name" value="TPR_NAA35"/>
</dbReference>
<evidence type="ECO:0008006" key="9">
    <source>
        <dbReference type="Google" id="ProtNLM"/>
    </source>
</evidence>
<dbReference type="GO" id="GO:0031417">
    <property type="term" value="C:NatC complex"/>
    <property type="evidence" value="ECO:0007669"/>
    <property type="project" value="InterPro"/>
</dbReference>
<dbReference type="STRING" id="590646.G3B582"/>
<protein>
    <recommendedName>
        <fullName evidence="9">Mak10-domain-containing protein</fullName>
    </recommendedName>
</protein>
<feature type="domain" description="NAA35-like TPR repeats" evidence="6">
    <location>
        <begin position="333"/>
        <end position="661"/>
    </location>
</feature>
<accession>G3B582</accession>
<evidence type="ECO:0000313" key="8">
    <source>
        <dbReference type="Proteomes" id="UP000000707"/>
    </source>
</evidence>
<sequence length="706" mass="81689">MNDYVDITEDFFSSISQISNNRVVKSPFFDLLEGTRAIEINNPRLDTGLIPNELSAAELNFECSKPISESELSGLMNKLFKLLMSWFSSSSLPLTVLSCRYVEDIVHGYTMSLDRGIETFSLGDGVYNRVLKSFVVGLSKFIGIMITVGNTVLYEDEDITTRNMELDFLTDIMVDDVLNDLESAIGLVKRSAAQHKEHIIKQLMLLQDLNSLPILSNLQINLFGVPDLRQLQSFQDILNRGIECLKFIADHKQFYETQELPVGSVSKWVQASLGNRHIPGDVYDIGFDETFKQMTNVFEQLKQIFRKTNYIKDIEALDLFLKYDIQHMVNEYHVINKGIFQLFLIREDQSILGSVYHLSDLTLDLMNHVNVFNCNVSNPKTWNLNNADTELVMDALSQLLKDLEAGVYQNLTVYANNRCRQRQLINKNLLVWDSLQVQSENFEMEIYNNYKIGDKLSDTDENALPISSFIYSTKLELMIEFLLIGIELELYREFEIYSIYWYINYLTKVYINHSTERLLKFNKYKISKIVAKKKKSKNKQELEQKREKLTKINEALQHKIDYWKGFQRLINSVCLLLNYLQNQKMIKFDDLTANFITSFESLFRLRFKPFESIGVPSQLTFAQYSSSFASDVSQDEVINSLNMAKEALVEYNKSVTNDNEKQWISSLVKTCFSYILELKGGKNVFEVSPGYNTYFPKFTAKLPVIE</sequence>
<proteinExistence type="inferred from homology"/>